<dbReference type="Pfam" id="PF00531">
    <property type="entry name" value="Death"/>
    <property type="match status" value="1"/>
</dbReference>
<evidence type="ECO:0000313" key="2">
    <source>
        <dbReference type="EMBL" id="CAL1528833.1"/>
    </source>
</evidence>
<evidence type="ECO:0000259" key="1">
    <source>
        <dbReference type="PROSITE" id="PS50017"/>
    </source>
</evidence>
<dbReference type="Gene3D" id="1.10.533.10">
    <property type="entry name" value="Death Domain, Fas"/>
    <property type="match status" value="1"/>
</dbReference>
<dbReference type="AlphaFoldDB" id="A0AAV2H6U7"/>
<comment type="caution">
    <text evidence="2">The sequence shown here is derived from an EMBL/GenBank/DDBJ whole genome shotgun (WGS) entry which is preliminary data.</text>
</comment>
<accession>A0AAV2H6U7</accession>
<reference evidence="2 3" key="1">
    <citation type="submission" date="2024-04" db="EMBL/GenBank/DDBJ databases">
        <authorList>
            <consortium name="Genoscope - CEA"/>
            <person name="William W."/>
        </authorList>
    </citation>
    <scope>NUCLEOTIDE SEQUENCE [LARGE SCALE GENOMIC DNA]</scope>
</reference>
<dbReference type="InterPro" id="IPR011992">
    <property type="entry name" value="EF-hand-dom_pair"/>
</dbReference>
<dbReference type="InterPro" id="IPR011029">
    <property type="entry name" value="DEATH-like_dom_sf"/>
</dbReference>
<name>A0AAV2H6U7_LYMST</name>
<dbReference type="Proteomes" id="UP001497497">
    <property type="component" value="Unassembled WGS sequence"/>
</dbReference>
<dbReference type="GO" id="GO:0007165">
    <property type="term" value="P:signal transduction"/>
    <property type="evidence" value="ECO:0007669"/>
    <property type="project" value="InterPro"/>
</dbReference>
<keyword evidence="3" id="KW-1185">Reference proteome</keyword>
<protein>
    <recommendedName>
        <fullName evidence="1">Death domain-containing protein</fullName>
    </recommendedName>
</protein>
<evidence type="ECO:0000313" key="3">
    <source>
        <dbReference type="Proteomes" id="UP001497497"/>
    </source>
</evidence>
<feature type="domain" description="Death" evidence="1">
    <location>
        <begin position="240"/>
        <end position="308"/>
    </location>
</feature>
<dbReference type="EMBL" id="CAXITT010000039">
    <property type="protein sequence ID" value="CAL1528833.1"/>
    <property type="molecule type" value="Genomic_DNA"/>
</dbReference>
<dbReference type="SUPFAM" id="SSF47986">
    <property type="entry name" value="DEATH domain"/>
    <property type="match status" value="1"/>
</dbReference>
<organism evidence="2 3">
    <name type="scientific">Lymnaea stagnalis</name>
    <name type="common">Great pond snail</name>
    <name type="synonym">Helix stagnalis</name>
    <dbReference type="NCBI Taxonomy" id="6523"/>
    <lineage>
        <taxon>Eukaryota</taxon>
        <taxon>Metazoa</taxon>
        <taxon>Spiralia</taxon>
        <taxon>Lophotrochozoa</taxon>
        <taxon>Mollusca</taxon>
        <taxon>Gastropoda</taxon>
        <taxon>Heterobranchia</taxon>
        <taxon>Euthyneura</taxon>
        <taxon>Panpulmonata</taxon>
        <taxon>Hygrophila</taxon>
        <taxon>Lymnaeoidea</taxon>
        <taxon>Lymnaeidae</taxon>
        <taxon>Lymnaea</taxon>
    </lineage>
</organism>
<dbReference type="Gene3D" id="1.10.238.10">
    <property type="entry name" value="EF-hand"/>
    <property type="match status" value="1"/>
</dbReference>
<gene>
    <name evidence="2" type="ORF">GSLYS_00003003001</name>
</gene>
<dbReference type="SMART" id="SM00005">
    <property type="entry name" value="DEATH"/>
    <property type="match status" value="1"/>
</dbReference>
<dbReference type="CDD" id="cd01670">
    <property type="entry name" value="Death"/>
    <property type="match status" value="1"/>
</dbReference>
<proteinExistence type="predicted"/>
<dbReference type="InterPro" id="IPR000488">
    <property type="entry name" value="Death_dom"/>
</dbReference>
<sequence length="308" mass="34638">MGVYSSSFVMEPTSEMAVANISHPTKPNWITAHAISTELSIAEVERLWLRFQQMGANSDGLLTLEALTSPKLSSDVFVKNILKYFKSSDGNISFESFLRALKWSESQELPLKAKAIFQMLNNGNPIPKDIFQKILSRIYSDQNEDEIRRITNIFFNAVDTSNKGQIDESGFVKSVLGLPRPQTQSILNFHILSEPMRENVHKNLPEFSSQAAFYTPSPLVQQIPSDSILGEVAEKIHRKDWALVANRLGFFSEDIDRICLNNPGNTYKQAYQVLLNWKAREGENAKASTLERTLRNAGMVEASLLLAP</sequence>
<dbReference type="PROSITE" id="PS50017">
    <property type="entry name" value="DEATH_DOMAIN"/>
    <property type="match status" value="1"/>
</dbReference>
<dbReference type="SUPFAM" id="SSF47473">
    <property type="entry name" value="EF-hand"/>
    <property type="match status" value="1"/>
</dbReference>